<comment type="similarity">
    <text evidence="1">Belongs to the IMPACT family.</text>
</comment>
<dbReference type="SUPFAM" id="SSF54211">
    <property type="entry name" value="Ribosomal protein S5 domain 2-like"/>
    <property type="match status" value="1"/>
</dbReference>
<keyword evidence="6" id="KW-1185">Reference proteome</keyword>
<dbReference type="InterPro" id="IPR036956">
    <property type="entry name" value="Impact_N_sf"/>
</dbReference>
<evidence type="ECO:0000313" key="7">
    <source>
        <dbReference type="Proteomes" id="UP000484547"/>
    </source>
</evidence>
<dbReference type="EMBL" id="WNBW01000004">
    <property type="protein sequence ID" value="MTU04071.1"/>
    <property type="molecule type" value="Genomic_DNA"/>
</dbReference>
<organism evidence="4 7">
    <name type="scientific">Phascolarctobacterium faecium</name>
    <dbReference type="NCBI Taxonomy" id="33025"/>
    <lineage>
        <taxon>Bacteria</taxon>
        <taxon>Bacillati</taxon>
        <taxon>Bacillota</taxon>
        <taxon>Negativicutes</taxon>
        <taxon>Acidaminococcales</taxon>
        <taxon>Acidaminococcaceae</taxon>
        <taxon>Phascolarctobacterium</taxon>
    </lineage>
</organism>
<dbReference type="PANTHER" id="PTHR16301:SF20">
    <property type="entry name" value="IMPACT FAMILY MEMBER YIGZ"/>
    <property type="match status" value="1"/>
</dbReference>
<dbReference type="NCBIfam" id="TIGR00257">
    <property type="entry name" value="IMPACT_YIGZ"/>
    <property type="match status" value="1"/>
</dbReference>
<dbReference type="Proteomes" id="UP000443070">
    <property type="component" value="Unassembled WGS sequence"/>
</dbReference>
<evidence type="ECO:0000259" key="3">
    <source>
        <dbReference type="Pfam" id="PF09186"/>
    </source>
</evidence>
<protein>
    <submittedName>
        <fullName evidence="4">YigZ family protein</fullName>
    </submittedName>
</protein>
<evidence type="ECO:0000256" key="1">
    <source>
        <dbReference type="ARBA" id="ARBA00007665"/>
    </source>
</evidence>
<gene>
    <name evidence="4" type="ORF">GMD11_07015</name>
    <name evidence="5" type="ORF">GMD18_06665</name>
</gene>
<dbReference type="Pfam" id="PF01205">
    <property type="entry name" value="Impact_N"/>
    <property type="match status" value="1"/>
</dbReference>
<dbReference type="GO" id="GO:0005737">
    <property type="term" value="C:cytoplasm"/>
    <property type="evidence" value="ECO:0007669"/>
    <property type="project" value="TreeGrafter"/>
</dbReference>
<dbReference type="InterPro" id="IPR023582">
    <property type="entry name" value="Impact"/>
</dbReference>
<proteinExistence type="inferred from homology"/>
<evidence type="ECO:0000313" key="5">
    <source>
        <dbReference type="EMBL" id="MTU04071.1"/>
    </source>
</evidence>
<dbReference type="GO" id="GO:0006446">
    <property type="term" value="P:regulation of translational initiation"/>
    <property type="evidence" value="ECO:0007669"/>
    <property type="project" value="TreeGrafter"/>
</dbReference>
<dbReference type="InterPro" id="IPR020569">
    <property type="entry name" value="UPF0029_Impact_CS"/>
</dbReference>
<dbReference type="InterPro" id="IPR001498">
    <property type="entry name" value="Impact_N"/>
</dbReference>
<feature type="domain" description="UPF0029" evidence="3">
    <location>
        <begin position="139"/>
        <end position="188"/>
    </location>
</feature>
<dbReference type="InterPro" id="IPR015796">
    <property type="entry name" value="Impact_YigZ-like"/>
</dbReference>
<comment type="caution">
    <text evidence="4">The sequence shown here is derived from an EMBL/GenBank/DDBJ whole genome shotgun (WGS) entry which is preliminary data.</text>
</comment>
<accession>A0A7X3BVN4</accession>
<evidence type="ECO:0000313" key="4">
    <source>
        <dbReference type="EMBL" id="MTT76008.1"/>
    </source>
</evidence>
<dbReference type="InterPro" id="IPR015269">
    <property type="entry name" value="UPF0029_Impact_C"/>
</dbReference>
<dbReference type="PROSITE" id="PS00910">
    <property type="entry name" value="UPF0029"/>
    <property type="match status" value="1"/>
</dbReference>
<dbReference type="AlphaFoldDB" id="A0A7X3BVN4"/>
<dbReference type="Proteomes" id="UP000484547">
    <property type="component" value="Unassembled WGS sequence"/>
</dbReference>
<dbReference type="RefSeq" id="WP_155164011.1">
    <property type="nucleotide sequence ID" value="NZ_DBFWOH010000050.1"/>
</dbReference>
<sequence length="209" mass="23179">MYTIRTDYRDETVIEKSRFICTLKKVSSETEAQDFIKAVKKEFWDATHNCSAYIIDELAQRSSDDGEPSGTAGLPMLEVLRKNQLSGVAAVVTRYFGGIKLGAGGLVRAYTGSVSKAVQSCGLARKILMGTFALSADAADAGKLLNIIYQQQLFTVASVEYGQQARILLYMKQEQQDEAERWLTEALNTETQLEQVGSEYVEVPAEREK</sequence>
<dbReference type="Gene3D" id="3.30.230.30">
    <property type="entry name" value="Impact, N-terminal domain"/>
    <property type="match status" value="1"/>
</dbReference>
<evidence type="ECO:0000259" key="2">
    <source>
        <dbReference type="Pfam" id="PF01205"/>
    </source>
</evidence>
<dbReference type="Pfam" id="PF09186">
    <property type="entry name" value="DUF1949"/>
    <property type="match status" value="1"/>
</dbReference>
<evidence type="ECO:0000313" key="6">
    <source>
        <dbReference type="Proteomes" id="UP000443070"/>
    </source>
</evidence>
<feature type="domain" description="Impact N-terminal" evidence="2">
    <location>
        <begin position="16"/>
        <end position="118"/>
    </location>
</feature>
<reference evidence="6 7" key="1">
    <citation type="journal article" date="2019" name="Nat. Med.">
        <title>A library of human gut bacterial isolates paired with longitudinal multiomics data enables mechanistic microbiome research.</title>
        <authorList>
            <person name="Poyet M."/>
            <person name="Groussin M."/>
            <person name="Gibbons S.M."/>
            <person name="Avila-Pacheco J."/>
            <person name="Jiang X."/>
            <person name="Kearney S.M."/>
            <person name="Perrotta A.R."/>
            <person name="Berdy B."/>
            <person name="Zhao S."/>
            <person name="Lieberman T.D."/>
            <person name="Swanson P.K."/>
            <person name="Smith M."/>
            <person name="Roesemann S."/>
            <person name="Alexander J.E."/>
            <person name="Rich S.A."/>
            <person name="Livny J."/>
            <person name="Vlamakis H."/>
            <person name="Clish C."/>
            <person name="Bullock K."/>
            <person name="Deik A."/>
            <person name="Scott J."/>
            <person name="Pierce K.A."/>
            <person name="Xavier R.J."/>
            <person name="Alm E.J."/>
        </authorList>
    </citation>
    <scope>NUCLEOTIDE SEQUENCE [LARGE SCALE GENOMIC DNA]</scope>
    <source>
        <strain evidence="4 7">BIOML-A13</strain>
        <strain evidence="5 6">BIOML-A3</strain>
    </source>
</reference>
<dbReference type="OrthoDB" id="9813771at2"/>
<name>A0A7X3BVN4_9FIRM</name>
<dbReference type="InterPro" id="IPR020568">
    <property type="entry name" value="Ribosomal_Su5_D2-typ_SF"/>
</dbReference>
<dbReference type="EMBL" id="WNBM01000004">
    <property type="protein sequence ID" value="MTT76008.1"/>
    <property type="molecule type" value="Genomic_DNA"/>
</dbReference>
<dbReference type="PANTHER" id="PTHR16301">
    <property type="entry name" value="IMPACT-RELATED"/>
    <property type="match status" value="1"/>
</dbReference>